<protein>
    <submittedName>
        <fullName evidence="1">Uncharacterized protein</fullName>
    </submittedName>
</protein>
<dbReference type="EMBL" id="JAAGBB010000123">
    <property type="protein sequence ID" value="MBR0669469.1"/>
    <property type="molecule type" value="Genomic_DNA"/>
</dbReference>
<organism evidence="1 2">
    <name type="scientific">Plastoroseomonas hellenica</name>
    <dbReference type="NCBI Taxonomy" id="2687306"/>
    <lineage>
        <taxon>Bacteria</taxon>
        <taxon>Pseudomonadati</taxon>
        <taxon>Pseudomonadota</taxon>
        <taxon>Alphaproteobacteria</taxon>
        <taxon>Acetobacterales</taxon>
        <taxon>Acetobacteraceae</taxon>
        <taxon>Plastoroseomonas</taxon>
    </lineage>
</organism>
<keyword evidence="2" id="KW-1185">Reference proteome</keyword>
<reference evidence="2" key="1">
    <citation type="journal article" date="2021" name="Syst. Appl. Microbiol.">
        <title>Roseomonas hellenica sp. nov., isolated from roots of wild-growing Alkanna tinctoria.</title>
        <authorList>
            <person name="Rat A."/>
            <person name="Naranjo H.D."/>
            <person name="Lebbe L."/>
            <person name="Cnockaert M."/>
            <person name="Krigas N."/>
            <person name="Grigoriadou K."/>
            <person name="Maloupa E."/>
            <person name="Willems A."/>
        </authorList>
    </citation>
    <scope>NUCLEOTIDE SEQUENCE [LARGE SCALE GENOMIC DNA]</scope>
    <source>
        <strain evidence="2">LMG 31523</strain>
    </source>
</reference>
<gene>
    <name evidence="1" type="ORF">GXW71_34320</name>
</gene>
<proteinExistence type="predicted"/>
<evidence type="ECO:0000313" key="1">
    <source>
        <dbReference type="EMBL" id="MBR0669469.1"/>
    </source>
</evidence>
<sequence>MRSLFLMELGTEILYAAGNSLPPHYRSRDRVTAQVLVGRENIGQAMDAAG</sequence>
<comment type="caution">
    <text evidence="1">The sequence shown here is derived from an EMBL/GenBank/DDBJ whole genome shotgun (WGS) entry which is preliminary data.</text>
</comment>
<accession>A0ABS5FA80</accession>
<dbReference type="Proteomes" id="UP001196870">
    <property type="component" value="Unassembled WGS sequence"/>
</dbReference>
<dbReference type="RefSeq" id="WP_211858535.1">
    <property type="nucleotide sequence ID" value="NZ_JAAGBB010000123.1"/>
</dbReference>
<name>A0ABS5FA80_9PROT</name>
<evidence type="ECO:0000313" key="2">
    <source>
        <dbReference type="Proteomes" id="UP001196870"/>
    </source>
</evidence>